<reference evidence="2 3" key="1">
    <citation type="journal article" date="2012" name="PLoS Pathog.">
        <title>Diverse lifestyles and strategies of plant pathogenesis encoded in the genomes of eighteen Dothideomycetes fungi.</title>
        <authorList>
            <person name="Ohm R.A."/>
            <person name="Feau N."/>
            <person name="Henrissat B."/>
            <person name="Schoch C.L."/>
            <person name="Horwitz B.A."/>
            <person name="Barry K.W."/>
            <person name="Condon B.J."/>
            <person name="Copeland A.C."/>
            <person name="Dhillon B."/>
            <person name="Glaser F."/>
            <person name="Hesse C.N."/>
            <person name="Kosti I."/>
            <person name="LaButti K."/>
            <person name="Lindquist E.A."/>
            <person name="Lucas S."/>
            <person name="Salamov A.A."/>
            <person name="Bradshaw R.E."/>
            <person name="Ciuffetti L."/>
            <person name="Hamelin R.C."/>
            <person name="Kema G.H.J."/>
            <person name="Lawrence C."/>
            <person name="Scott J.A."/>
            <person name="Spatafora J.W."/>
            <person name="Turgeon B.G."/>
            <person name="de Wit P.J.G.M."/>
            <person name="Zhong S."/>
            <person name="Goodwin S.B."/>
            <person name="Grigoriev I.V."/>
        </authorList>
    </citation>
    <scope>NUCLEOTIDE SEQUENCE [LARGE SCALE GENOMIC DNA]</scope>
    <source>
        <strain evidence="2 3">UAMH 10762</strain>
    </source>
</reference>
<dbReference type="AlphaFoldDB" id="M2MNJ0"/>
<dbReference type="GeneID" id="19109983"/>
<feature type="region of interest" description="Disordered" evidence="1">
    <location>
        <begin position="598"/>
        <end position="629"/>
    </location>
</feature>
<dbReference type="OMA" id="HAYELWI"/>
<dbReference type="RefSeq" id="XP_007674311.1">
    <property type="nucleotide sequence ID" value="XM_007676121.1"/>
</dbReference>
<gene>
    <name evidence="2" type="ORF">BAUCODRAFT_23062</name>
</gene>
<evidence type="ECO:0000313" key="3">
    <source>
        <dbReference type="Proteomes" id="UP000011761"/>
    </source>
</evidence>
<sequence length="756" mass="85560">MDFNAPPPRSSKVPKALASMRKVMEDEKAMAEIKELSTGLLFYDPAGPSTRKRRETARVIFEGYCEQVLGRDGLAPTEMYNKETIIERTYETIMLLAVTAEGKIGAKPKAGVLYQYKEALYCIFVQWHNMANAAVHKAAITHGFETEWREKTKLTVEELELFWNQISKFTTGRENWKQHYTIWILVFMTAVRPGSLTVCYGYEKGTLLAVGGNVTRESDETLRWSDIEFFRAPGGLGLKIMFRYLKGYRDPQRKKQMVSGKRTFTFLPINSSRYFLDLTLLLTGLAFSRGLFKYESLEALYGGQEKVLELDEEVKKQAVFVASGQDTKLQVDKALHESGLNPKLQEMCEAVGLFQRNTMYSLRRTAITEVRRKHGTEMAQELAVHIPGGKSLYAYDDETLQDIDLANDRLNLQTMTRAEIRRMFSQSNMARVKFDDSIMLTGPSAQSLQESLRAESIRRARADPQYEAAEDAVRQHCAQITQLLGTLGVDTALFTTEQLYKDHLREYEAVNAECGPLIAGLEKLQSTRLLLLRQLKERHRADIKKEMLEHAKKAQKVAATAGKTGARGRTEAEPLSEKIASIEDPTQQAERAVVAVESLTDPAANEEEDNEGLESDDERMDHTHGEPMQWENLPDALTVVVEPDEGESPPTAEGRFRFVKAFLEMQSAQTSGLTCLPCKLDETVPYEMKTKTYTRSKLDTHLKSGYHMRATQLQRAWVIDYGKGKSKGECPLCGKMCTAANWIKHVDENHDEQFAD</sequence>
<dbReference type="HOGENOM" id="CLU_369177_0_0_1"/>
<protein>
    <submittedName>
        <fullName evidence="2">Uncharacterized protein</fullName>
    </submittedName>
</protein>
<feature type="region of interest" description="Disordered" evidence="1">
    <location>
        <begin position="556"/>
        <end position="575"/>
    </location>
</feature>
<evidence type="ECO:0000313" key="2">
    <source>
        <dbReference type="EMBL" id="EMC98256.1"/>
    </source>
</evidence>
<accession>M2MNJ0</accession>
<dbReference type="EMBL" id="KB445553">
    <property type="protein sequence ID" value="EMC98256.1"/>
    <property type="molecule type" value="Genomic_DNA"/>
</dbReference>
<name>M2MNJ0_BAUPA</name>
<dbReference type="KEGG" id="bcom:BAUCODRAFT_23062"/>
<organism evidence="2 3">
    <name type="scientific">Baudoinia panamericana (strain UAMH 10762)</name>
    <name type="common">Angels' share fungus</name>
    <name type="synonym">Baudoinia compniacensis (strain UAMH 10762)</name>
    <dbReference type="NCBI Taxonomy" id="717646"/>
    <lineage>
        <taxon>Eukaryota</taxon>
        <taxon>Fungi</taxon>
        <taxon>Dikarya</taxon>
        <taxon>Ascomycota</taxon>
        <taxon>Pezizomycotina</taxon>
        <taxon>Dothideomycetes</taxon>
        <taxon>Dothideomycetidae</taxon>
        <taxon>Mycosphaerellales</taxon>
        <taxon>Teratosphaeriaceae</taxon>
        <taxon>Baudoinia</taxon>
    </lineage>
</organism>
<dbReference type="Pfam" id="PF11917">
    <property type="entry name" value="DUF3435"/>
    <property type="match status" value="1"/>
</dbReference>
<dbReference type="Proteomes" id="UP000011761">
    <property type="component" value="Unassembled WGS sequence"/>
</dbReference>
<dbReference type="InterPro" id="IPR021842">
    <property type="entry name" value="DUF3435"/>
</dbReference>
<proteinExistence type="predicted"/>
<dbReference type="eggNOG" id="ENOG502SG99">
    <property type="taxonomic scope" value="Eukaryota"/>
</dbReference>
<feature type="compositionally biased region" description="Acidic residues" evidence="1">
    <location>
        <begin position="604"/>
        <end position="618"/>
    </location>
</feature>
<evidence type="ECO:0000256" key="1">
    <source>
        <dbReference type="SAM" id="MobiDB-lite"/>
    </source>
</evidence>
<keyword evidence="3" id="KW-1185">Reference proteome</keyword>
<dbReference type="OrthoDB" id="3799483at2759"/>